<feature type="region of interest" description="Disordered" evidence="1">
    <location>
        <begin position="548"/>
        <end position="647"/>
    </location>
</feature>
<feature type="compositionally biased region" description="Polar residues" evidence="1">
    <location>
        <begin position="263"/>
        <end position="272"/>
    </location>
</feature>
<feature type="region of interest" description="Disordered" evidence="1">
    <location>
        <begin position="252"/>
        <end position="371"/>
    </location>
</feature>
<feature type="region of interest" description="Disordered" evidence="1">
    <location>
        <begin position="414"/>
        <end position="510"/>
    </location>
</feature>
<dbReference type="OrthoDB" id="5428925at2759"/>
<feature type="compositionally biased region" description="Basic and acidic residues" evidence="1">
    <location>
        <begin position="318"/>
        <end position="330"/>
    </location>
</feature>
<gene>
    <name evidence="2" type="ORF">F5X68DRAFT_259835</name>
</gene>
<feature type="region of interest" description="Disordered" evidence="1">
    <location>
        <begin position="1"/>
        <end position="211"/>
    </location>
</feature>
<dbReference type="EMBL" id="JAGSXJ010000006">
    <property type="protein sequence ID" value="KAH6690384.1"/>
    <property type="molecule type" value="Genomic_DNA"/>
</dbReference>
<accession>A0A9P9AA98</accession>
<evidence type="ECO:0000256" key="1">
    <source>
        <dbReference type="SAM" id="MobiDB-lite"/>
    </source>
</evidence>
<dbReference type="Proteomes" id="UP000770015">
    <property type="component" value="Unassembled WGS sequence"/>
</dbReference>
<proteinExistence type="predicted"/>
<dbReference type="AlphaFoldDB" id="A0A9P9AA98"/>
<comment type="caution">
    <text evidence="2">The sequence shown here is derived from an EMBL/GenBank/DDBJ whole genome shotgun (WGS) entry which is preliminary data.</text>
</comment>
<feature type="compositionally biased region" description="Polar residues" evidence="1">
    <location>
        <begin position="159"/>
        <end position="174"/>
    </location>
</feature>
<organism evidence="2 3">
    <name type="scientific">Plectosphaerella plurivora</name>
    <dbReference type="NCBI Taxonomy" id="936078"/>
    <lineage>
        <taxon>Eukaryota</taxon>
        <taxon>Fungi</taxon>
        <taxon>Dikarya</taxon>
        <taxon>Ascomycota</taxon>
        <taxon>Pezizomycotina</taxon>
        <taxon>Sordariomycetes</taxon>
        <taxon>Hypocreomycetidae</taxon>
        <taxon>Glomerellales</taxon>
        <taxon>Plectosphaerellaceae</taxon>
        <taxon>Plectosphaerella</taxon>
    </lineage>
</organism>
<feature type="compositionally biased region" description="Basic and acidic residues" evidence="1">
    <location>
        <begin position="274"/>
        <end position="284"/>
    </location>
</feature>
<evidence type="ECO:0000313" key="2">
    <source>
        <dbReference type="EMBL" id="KAH6690384.1"/>
    </source>
</evidence>
<feature type="compositionally biased region" description="Basic and acidic residues" evidence="1">
    <location>
        <begin position="177"/>
        <end position="196"/>
    </location>
</feature>
<protein>
    <submittedName>
        <fullName evidence="2">Uncharacterized protein</fullName>
    </submittedName>
</protein>
<feature type="compositionally biased region" description="Low complexity" evidence="1">
    <location>
        <begin position="87"/>
        <end position="116"/>
    </location>
</feature>
<feature type="compositionally biased region" description="Polar residues" evidence="1">
    <location>
        <begin position="445"/>
        <end position="463"/>
    </location>
</feature>
<name>A0A9P9AA98_9PEZI</name>
<keyword evidence="3" id="KW-1185">Reference proteome</keyword>
<feature type="compositionally biased region" description="Basic and acidic residues" evidence="1">
    <location>
        <begin position="614"/>
        <end position="624"/>
    </location>
</feature>
<evidence type="ECO:0000313" key="3">
    <source>
        <dbReference type="Proteomes" id="UP000770015"/>
    </source>
</evidence>
<feature type="compositionally biased region" description="Basic and acidic residues" evidence="1">
    <location>
        <begin position="126"/>
        <end position="136"/>
    </location>
</feature>
<sequence length="667" mass="72782">MGLFNKTASPPGVPTNPPRSRTGESIRGKISGPIPIPDDEFPMRNPGTGIATSTPLPEDNIDRQWSGDQQAMPDTTEAGGRGRNVDSVIGPSGPGSIKGSIQRSSPQSQRRTNPPSTLRHSVISENTDRSVTSKDKPQRKKSTLGGVFSRLFGKKKKNASISTTSQRASTLQRPSQHHSDPSPMKREPAKETESKRSASLPITEYDRALRSHSVGPNDMVAIESARNSMHAEVNLGTRRRAATATSHLFRHRDGELAGLSPRPASTHNIRTSRSFHDDDHDPNEIGRAITSDITGHKRRSRSLSGLEDGPDGRSTYRRRSDEIRYWRESYDPGYMSPISSGPPDHDQDDTGALSVDMPLPSNEAEQPPKPPLQPFDFGNMTPVHLKEMAGMKITQAASLETRVGTLEERMRRIEQRVGRLGIPRDPQVGTEPPTRPAPAVPNHTARASSHYTGSLHSRESQLSIEEPVPLPQATQLSVPPGRNRPNSGSTIKEDTAGVPPMGQHTGGGPFTSEHYATLLALLEMERAARLTLEAQVRRLTQRLDALAPASGAKRRSSVHLEPPPTARSFGNVSAWDHDDSDDENRRGIKNRAMTAEDSGIATGSTTGVEDDDYSEHFATPREENPYGYGVAIGDDMTDDEEEKRRKAARTLSLSQLTLGRAHPKAVI</sequence>
<reference evidence="2" key="1">
    <citation type="journal article" date="2021" name="Nat. Commun.">
        <title>Genetic determinants of endophytism in the Arabidopsis root mycobiome.</title>
        <authorList>
            <person name="Mesny F."/>
            <person name="Miyauchi S."/>
            <person name="Thiergart T."/>
            <person name="Pickel B."/>
            <person name="Atanasova L."/>
            <person name="Karlsson M."/>
            <person name="Huettel B."/>
            <person name="Barry K.W."/>
            <person name="Haridas S."/>
            <person name="Chen C."/>
            <person name="Bauer D."/>
            <person name="Andreopoulos W."/>
            <person name="Pangilinan J."/>
            <person name="LaButti K."/>
            <person name="Riley R."/>
            <person name="Lipzen A."/>
            <person name="Clum A."/>
            <person name="Drula E."/>
            <person name="Henrissat B."/>
            <person name="Kohler A."/>
            <person name="Grigoriev I.V."/>
            <person name="Martin F.M."/>
            <person name="Hacquard S."/>
        </authorList>
    </citation>
    <scope>NUCLEOTIDE SEQUENCE</scope>
    <source>
        <strain evidence="2">MPI-SDFR-AT-0117</strain>
    </source>
</reference>